<dbReference type="InterPro" id="IPR050832">
    <property type="entry name" value="Bact_Acetyltransf"/>
</dbReference>
<dbReference type="PANTHER" id="PTHR43877">
    <property type="entry name" value="AMINOALKYLPHOSPHONATE N-ACETYLTRANSFERASE-RELATED-RELATED"/>
    <property type="match status" value="1"/>
</dbReference>
<keyword evidence="5" id="KW-1185">Reference proteome</keyword>
<dbReference type="Gene3D" id="3.40.630.30">
    <property type="match status" value="1"/>
</dbReference>
<evidence type="ECO:0000313" key="5">
    <source>
        <dbReference type="Proteomes" id="UP001241472"/>
    </source>
</evidence>
<evidence type="ECO:0000259" key="3">
    <source>
        <dbReference type="PROSITE" id="PS51186"/>
    </source>
</evidence>
<proteinExistence type="predicted"/>
<dbReference type="CDD" id="cd04301">
    <property type="entry name" value="NAT_SF"/>
    <property type="match status" value="1"/>
</dbReference>
<dbReference type="Pfam" id="PF00583">
    <property type="entry name" value="Acetyltransf_1"/>
    <property type="match status" value="1"/>
</dbReference>
<accession>A0ABT9PR30</accession>
<feature type="domain" description="N-acetyltransferase" evidence="3">
    <location>
        <begin position="2"/>
        <end position="149"/>
    </location>
</feature>
<gene>
    <name evidence="4" type="ORF">J2T09_001672</name>
</gene>
<dbReference type="SUPFAM" id="SSF55729">
    <property type="entry name" value="Acyl-CoA N-acyltransferases (Nat)"/>
    <property type="match status" value="1"/>
</dbReference>
<dbReference type="InterPro" id="IPR016181">
    <property type="entry name" value="Acyl_CoA_acyltransferase"/>
</dbReference>
<evidence type="ECO:0000256" key="2">
    <source>
        <dbReference type="ARBA" id="ARBA00023315"/>
    </source>
</evidence>
<evidence type="ECO:0000256" key="1">
    <source>
        <dbReference type="ARBA" id="ARBA00022679"/>
    </source>
</evidence>
<comment type="caution">
    <text evidence="4">The sequence shown here is derived from an EMBL/GenBank/DDBJ whole genome shotgun (WGS) entry which is preliminary data.</text>
</comment>
<name>A0ABT9PR30_9HYPH</name>
<dbReference type="RefSeq" id="WP_306833136.1">
    <property type="nucleotide sequence ID" value="NZ_JAUSRF010000004.1"/>
</dbReference>
<sequence length="149" mass="17075">MLQIRKAEPADRPDWERLWRENCLHFGAEGMSDAVIDALWQRILEGSHPMYAWLLSDGEETVGLAHAIIHPHTFTLRSVCYLEDLWVTPSARGRGMATAFINHLSKVGKSEGWRRIYWETGLDNEAGQRLYERIAKRRAVAIYDLDPGA</sequence>
<dbReference type="EMBL" id="JAUSRF010000004">
    <property type="protein sequence ID" value="MDP9836927.1"/>
    <property type="molecule type" value="Genomic_DNA"/>
</dbReference>
<dbReference type="Proteomes" id="UP001241472">
    <property type="component" value="Unassembled WGS sequence"/>
</dbReference>
<keyword evidence="2" id="KW-0012">Acyltransferase</keyword>
<organism evidence="4 5">
    <name type="scientific">Neorhizobium huautlense</name>
    <dbReference type="NCBI Taxonomy" id="67774"/>
    <lineage>
        <taxon>Bacteria</taxon>
        <taxon>Pseudomonadati</taxon>
        <taxon>Pseudomonadota</taxon>
        <taxon>Alphaproteobacteria</taxon>
        <taxon>Hyphomicrobiales</taxon>
        <taxon>Rhizobiaceae</taxon>
        <taxon>Rhizobium/Agrobacterium group</taxon>
        <taxon>Neorhizobium</taxon>
    </lineage>
</organism>
<reference evidence="4 5" key="1">
    <citation type="submission" date="2023-07" db="EMBL/GenBank/DDBJ databases">
        <title>Sorghum-associated microbial communities from plants grown in Nebraska, USA.</title>
        <authorList>
            <person name="Schachtman D."/>
        </authorList>
    </citation>
    <scope>NUCLEOTIDE SEQUENCE [LARGE SCALE GENOMIC DNA]</scope>
    <source>
        <strain evidence="4 5">DS1307</strain>
    </source>
</reference>
<dbReference type="PROSITE" id="PS51186">
    <property type="entry name" value="GNAT"/>
    <property type="match status" value="1"/>
</dbReference>
<dbReference type="InterPro" id="IPR000182">
    <property type="entry name" value="GNAT_dom"/>
</dbReference>
<protein>
    <submittedName>
        <fullName evidence="4">GNAT superfamily N-acetyltransferase</fullName>
    </submittedName>
</protein>
<evidence type="ECO:0000313" key="4">
    <source>
        <dbReference type="EMBL" id="MDP9836927.1"/>
    </source>
</evidence>
<keyword evidence="1" id="KW-0808">Transferase</keyword>